<keyword evidence="4" id="KW-1185">Reference proteome</keyword>
<proteinExistence type="predicted"/>
<dbReference type="EMBL" id="CAJNOM010002044">
    <property type="protein sequence ID" value="CAF1625348.1"/>
    <property type="molecule type" value="Genomic_DNA"/>
</dbReference>
<dbReference type="OrthoDB" id="10021412at2759"/>
<protein>
    <submittedName>
        <fullName evidence="3">Uncharacterized protein</fullName>
    </submittedName>
</protein>
<accession>A0A816CJK0</accession>
<evidence type="ECO:0000313" key="1">
    <source>
        <dbReference type="EMBL" id="CAF0780668.1"/>
    </source>
</evidence>
<dbReference type="AlphaFoldDB" id="A0A816CJK0"/>
<gene>
    <name evidence="2" type="ORF">BJG266_LOCUS39495</name>
    <name evidence="1" type="ORF">QVE165_LOCUS3140</name>
    <name evidence="3" type="ORF">QVE165_LOCUS56396</name>
</gene>
<dbReference type="EMBL" id="CAJNOI010001711">
    <property type="protein sequence ID" value="CAF1433903.1"/>
    <property type="molecule type" value="Genomic_DNA"/>
</dbReference>
<evidence type="ECO:0000313" key="3">
    <source>
        <dbReference type="EMBL" id="CAF1625348.1"/>
    </source>
</evidence>
<dbReference type="EMBL" id="CAJNOM010000011">
    <property type="protein sequence ID" value="CAF0780668.1"/>
    <property type="molecule type" value="Genomic_DNA"/>
</dbReference>
<reference evidence="3" key="1">
    <citation type="submission" date="2021-02" db="EMBL/GenBank/DDBJ databases">
        <authorList>
            <person name="Nowell W R."/>
        </authorList>
    </citation>
    <scope>NUCLEOTIDE SEQUENCE</scope>
</reference>
<evidence type="ECO:0000313" key="4">
    <source>
        <dbReference type="Proteomes" id="UP000663832"/>
    </source>
</evidence>
<evidence type="ECO:0000313" key="2">
    <source>
        <dbReference type="EMBL" id="CAF1433903.1"/>
    </source>
</evidence>
<dbReference type="Proteomes" id="UP000663877">
    <property type="component" value="Unassembled WGS sequence"/>
</dbReference>
<dbReference type="Proteomes" id="UP000663832">
    <property type="component" value="Unassembled WGS sequence"/>
</dbReference>
<sequence length="91" mass="10408">MPIKMCSSSSTSTTDLQQCQVICSDSYSQTSLNNNDDDDDDDYANYEEIYCQKSLITTHENNIKKSDQTTLCRINRYSIACWTKPAYLITN</sequence>
<comment type="caution">
    <text evidence="3">The sequence shown here is derived from an EMBL/GenBank/DDBJ whole genome shotgun (WGS) entry which is preliminary data.</text>
</comment>
<organism evidence="3 4">
    <name type="scientific">Adineta steineri</name>
    <dbReference type="NCBI Taxonomy" id="433720"/>
    <lineage>
        <taxon>Eukaryota</taxon>
        <taxon>Metazoa</taxon>
        <taxon>Spiralia</taxon>
        <taxon>Gnathifera</taxon>
        <taxon>Rotifera</taxon>
        <taxon>Eurotatoria</taxon>
        <taxon>Bdelloidea</taxon>
        <taxon>Adinetida</taxon>
        <taxon>Adinetidae</taxon>
        <taxon>Adineta</taxon>
    </lineage>
</organism>
<name>A0A816CJK0_9BILA</name>